<protein>
    <submittedName>
        <fullName evidence="1">Uncharacterized protein</fullName>
    </submittedName>
</protein>
<comment type="caution">
    <text evidence="1">The sequence shown here is derived from an EMBL/GenBank/DDBJ whole genome shotgun (WGS) entry which is preliminary data.</text>
</comment>
<gene>
    <name evidence="1" type="ORF">SDC9_186418</name>
</gene>
<accession>A0A645HU40</accession>
<proteinExistence type="predicted"/>
<evidence type="ECO:0000313" key="1">
    <source>
        <dbReference type="EMBL" id="MPN38893.1"/>
    </source>
</evidence>
<organism evidence="1">
    <name type="scientific">bioreactor metagenome</name>
    <dbReference type="NCBI Taxonomy" id="1076179"/>
    <lineage>
        <taxon>unclassified sequences</taxon>
        <taxon>metagenomes</taxon>
        <taxon>ecological metagenomes</taxon>
    </lineage>
</organism>
<dbReference type="EMBL" id="VSSQ01094389">
    <property type="protein sequence ID" value="MPN38893.1"/>
    <property type="molecule type" value="Genomic_DNA"/>
</dbReference>
<reference evidence="1" key="1">
    <citation type="submission" date="2019-08" db="EMBL/GenBank/DDBJ databases">
        <authorList>
            <person name="Kucharzyk K."/>
            <person name="Murdoch R.W."/>
            <person name="Higgins S."/>
            <person name="Loffler F."/>
        </authorList>
    </citation>
    <scope>NUCLEOTIDE SEQUENCE</scope>
</reference>
<dbReference type="AlphaFoldDB" id="A0A645HU40"/>
<name>A0A645HU40_9ZZZZ</name>
<sequence length="86" mass="9649">MQSARAVIQRFQFAHADIARQRASLSIRQRGLKREFPSCRAFVQIGCVYMRTRQGNEAAAAHKANAAVAHARKPELAIAHQHGEQR</sequence>